<dbReference type="EMBL" id="CP053708">
    <property type="protein sequence ID" value="QKE89255.1"/>
    <property type="molecule type" value="Genomic_DNA"/>
</dbReference>
<feature type="transmembrane region" description="Helical" evidence="9">
    <location>
        <begin position="202"/>
        <end position="219"/>
    </location>
</feature>
<feature type="transmembrane region" description="Helical" evidence="9">
    <location>
        <begin position="25"/>
        <end position="44"/>
    </location>
</feature>
<dbReference type="Gene3D" id="1.20.1420.30">
    <property type="entry name" value="NCX, central ion-binding region"/>
    <property type="match status" value="1"/>
</dbReference>
<keyword evidence="12" id="KW-1185">Reference proteome</keyword>
<protein>
    <recommendedName>
        <fullName evidence="9">Ca(2+)/H(+) antiporter</fullName>
    </recommendedName>
</protein>
<dbReference type="GO" id="GO:0015369">
    <property type="term" value="F:calcium:proton antiporter activity"/>
    <property type="evidence" value="ECO:0007669"/>
    <property type="project" value="UniProtKB-UniRule"/>
</dbReference>
<feature type="domain" description="Sodium/calcium exchanger membrane region" evidence="10">
    <location>
        <begin position="206"/>
        <end position="350"/>
    </location>
</feature>
<name>A0A6M8HLP5_9PROT</name>
<dbReference type="Pfam" id="PF01699">
    <property type="entry name" value="Na_Ca_ex"/>
    <property type="match status" value="2"/>
</dbReference>
<dbReference type="InterPro" id="IPR004713">
    <property type="entry name" value="CaH_exchang"/>
</dbReference>
<dbReference type="NCBIfam" id="TIGR00378">
    <property type="entry name" value="cax"/>
    <property type="match status" value="1"/>
</dbReference>
<feature type="transmembrane region" description="Helical" evidence="9">
    <location>
        <begin position="56"/>
        <end position="78"/>
    </location>
</feature>
<comment type="caution">
    <text evidence="9">Lacks conserved residue(s) required for the propagation of feature annotation.</text>
</comment>
<dbReference type="Proteomes" id="UP000500767">
    <property type="component" value="Chromosome"/>
</dbReference>
<evidence type="ECO:0000256" key="1">
    <source>
        <dbReference type="ARBA" id="ARBA00004127"/>
    </source>
</evidence>
<keyword evidence="8 9" id="KW-0472">Membrane</keyword>
<feature type="transmembrane region" description="Helical" evidence="9">
    <location>
        <begin position="123"/>
        <end position="143"/>
    </location>
</feature>
<evidence type="ECO:0000259" key="10">
    <source>
        <dbReference type="Pfam" id="PF01699"/>
    </source>
</evidence>
<sequence>MIRLGLLLLVPVAPLLHYLFHVSPIWVFLAGILAVAVLADWIRAATEQLAGHTGPAVGGLLTISLGSVAELLLALFVLMQGEADVVHAQITGSILGTSLLGLGLAIVVGSWGRERQSFKRERAGLLSSLLILVVIALLLPAAFDYTGRHIANSAGIAGRDESLSLAVSVVLLLIYVANLAYTLITHRDVFASGEPEGQPDWSIARSLAVLIGATVAAALESEMVSGALTEAASTLHLTPIFLGVIVIALVGTISDLFAAVWFARQNRMGLVMSICIGSAIQVALVVAPLLVILSWLFGHPMTLVFEDPLDLFAIAGTAFIVNAIAGDGETTWFEGVLLIGVYIVFGLAFFFV</sequence>
<dbReference type="PANTHER" id="PTHR31503:SF22">
    <property type="entry name" value="VACUOLAR CALCIUM ION TRANSPORTER"/>
    <property type="match status" value="1"/>
</dbReference>
<evidence type="ECO:0000256" key="2">
    <source>
        <dbReference type="ARBA" id="ARBA00022448"/>
    </source>
</evidence>
<keyword evidence="5 9" id="KW-0106">Calcium</keyword>
<dbReference type="InterPro" id="IPR004798">
    <property type="entry name" value="CAX-like"/>
</dbReference>
<evidence type="ECO:0000256" key="8">
    <source>
        <dbReference type="ARBA" id="ARBA00023136"/>
    </source>
</evidence>
<feature type="domain" description="Sodium/calcium exchanger membrane region" evidence="10">
    <location>
        <begin position="25"/>
        <end position="182"/>
    </location>
</feature>
<keyword evidence="3 9" id="KW-0109">Calcium transport</keyword>
<keyword evidence="6 9" id="KW-1133">Transmembrane helix</keyword>
<accession>A0A6M8HLP5</accession>
<feature type="transmembrane region" description="Helical" evidence="9">
    <location>
        <begin position="163"/>
        <end position="181"/>
    </location>
</feature>
<dbReference type="GO" id="GO:0006874">
    <property type="term" value="P:intracellular calcium ion homeostasis"/>
    <property type="evidence" value="ECO:0007669"/>
    <property type="project" value="TreeGrafter"/>
</dbReference>
<proteinExistence type="inferred from homology"/>
<gene>
    <name evidence="11" type="primary">cax</name>
    <name evidence="11" type="ORF">HN018_03680</name>
</gene>
<comment type="similarity">
    <text evidence="9">Belongs to the Ca(2+):cation antiporter (CaCA) (TC 2.A.19) family.</text>
</comment>
<dbReference type="KEGG" id="lck:HN018_03680"/>
<reference evidence="11 12" key="1">
    <citation type="journal article" date="2014" name="World J. Microbiol. Biotechnol.">
        <title>Biodiversity and physiological characteristics of Antarctic and Arctic lichens-associated bacteria.</title>
        <authorList>
            <person name="Lee Y.M."/>
            <person name="Kim E.H."/>
            <person name="Lee H.K."/>
            <person name="Hong S.G."/>
        </authorList>
    </citation>
    <scope>NUCLEOTIDE SEQUENCE [LARGE SCALE GENOMIC DNA]</scope>
    <source>
        <strain evidence="11 12">PAMC 26569</strain>
    </source>
</reference>
<keyword evidence="9" id="KW-0050">Antiport</keyword>
<dbReference type="GO" id="GO:0012505">
    <property type="term" value="C:endomembrane system"/>
    <property type="evidence" value="ECO:0007669"/>
    <property type="project" value="UniProtKB-SubCell"/>
</dbReference>
<comment type="subcellular location">
    <subcellularLocation>
        <location evidence="1">Endomembrane system</location>
        <topology evidence="1">Multi-pass membrane protein</topology>
    </subcellularLocation>
</comment>
<organism evidence="11 12">
    <name type="scientific">Lichenicola cladoniae</name>
    <dbReference type="NCBI Taxonomy" id="1484109"/>
    <lineage>
        <taxon>Bacteria</taxon>
        <taxon>Pseudomonadati</taxon>
        <taxon>Pseudomonadota</taxon>
        <taxon>Alphaproteobacteria</taxon>
        <taxon>Acetobacterales</taxon>
        <taxon>Acetobacteraceae</taxon>
        <taxon>Lichenicola</taxon>
    </lineage>
</organism>
<dbReference type="InterPro" id="IPR044880">
    <property type="entry name" value="NCX_ion-bd_dom_sf"/>
</dbReference>
<evidence type="ECO:0000256" key="9">
    <source>
        <dbReference type="RuleBase" id="RU365028"/>
    </source>
</evidence>
<feature type="transmembrane region" description="Helical" evidence="9">
    <location>
        <begin position="332"/>
        <end position="351"/>
    </location>
</feature>
<feature type="transmembrane region" description="Helical" evidence="9">
    <location>
        <begin position="309"/>
        <end position="325"/>
    </location>
</feature>
<dbReference type="PANTHER" id="PTHR31503">
    <property type="entry name" value="VACUOLAR CALCIUM ION TRANSPORTER"/>
    <property type="match status" value="1"/>
</dbReference>
<evidence type="ECO:0000256" key="3">
    <source>
        <dbReference type="ARBA" id="ARBA00022568"/>
    </source>
</evidence>
<evidence type="ECO:0000256" key="6">
    <source>
        <dbReference type="ARBA" id="ARBA00022989"/>
    </source>
</evidence>
<comment type="function">
    <text evidence="9">Ca(+)/H(+) antiporter that extrudes calcium in exchange for external protons.</text>
</comment>
<keyword evidence="7 9" id="KW-0406">Ion transport</keyword>
<dbReference type="AlphaFoldDB" id="A0A6M8HLP5"/>
<keyword evidence="2 9" id="KW-0813">Transport</keyword>
<evidence type="ECO:0000256" key="5">
    <source>
        <dbReference type="ARBA" id="ARBA00022837"/>
    </source>
</evidence>
<feature type="transmembrane region" description="Helical" evidence="9">
    <location>
        <begin position="270"/>
        <end position="297"/>
    </location>
</feature>
<keyword evidence="4 9" id="KW-0812">Transmembrane</keyword>
<evidence type="ECO:0000256" key="4">
    <source>
        <dbReference type="ARBA" id="ARBA00022692"/>
    </source>
</evidence>
<feature type="transmembrane region" description="Helical" evidence="9">
    <location>
        <begin position="90"/>
        <end position="111"/>
    </location>
</feature>
<dbReference type="GO" id="GO:0016020">
    <property type="term" value="C:membrane"/>
    <property type="evidence" value="ECO:0007669"/>
    <property type="project" value="InterPro"/>
</dbReference>
<dbReference type="InterPro" id="IPR004837">
    <property type="entry name" value="NaCa_Exmemb"/>
</dbReference>
<evidence type="ECO:0000313" key="11">
    <source>
        <dbReference type="EMBL" id="QKE89255.1"/>
    </source>
</evidence>
<evidence type="ECO:0000313" key="12">
    <source>
        <dbReference type="Proteomes" id="UP000500767"/>
    </source>
</evidence>
<evidence type="ECO:0000256" key="7">
    <source>
        <dbReference type="ARBA" id="ARBA00023065"/>
    </source>
</evidence>
<dbReference type="RefSeq" id="WP_171837756.1">
    <property type="nucleotide sequence ID" value="NZ_CP053708.1"/>
</dbReference>
<feature type="transmembrane region" description="Helical" evidence="9">
    <location>
        <begin position="239"/>
        <end position="263"/>
    </location>
</feature>